<comment type="function">
    <text evidence="7">Part of the tripartite ATP-independent periplasmic (TRAP) transport system.</text>
</comment>
<dbReference type="PIRSF" id="PIRSF006066">
    <property type="entry name" value="HI0050"/>
    <property type="match status" value="1"/>
</dbReference>
<keyword evidence="4 7" id="KW-0812">Transmembrane</keyword>
<keyword evidence="10" id="KW-1185">Reference proteome</keyword>
<feature type="transmembrane region" description="Helical" evidence="7">
    <location>
        <begin position="6"/>
        <end position="38"/>
    </location>
</feature>
<dbReference type="NCBIfam" id="TIGR00786">
    <property type="entry name" value="dctM"/>
    <property type="match status" value="1"/>
</dbReference>
<feature type="transmembrane region" description="Helical" evidence="7">
    <location>
        <begin position="173"/>
        <end position="197"/>
    </location>
</feature>
<dbReference type="InterPro" id="IPR010656">
    <property type="entry name" value="DctM"/>
</dbReference>
<feature type="transmembrane region" description="Helical" evidence="7">
    <location>
        <begin position="363"/>
        <end position="389"/>
    </location>
</feature>
<evidence type="ECO:0000256" key="1">
    <source>
        <dbReference type="ARBA" id="ARBA00004429"/>
    </source>
</evidence>
<organism evidence="9 10">
    <name type="scientific">Bosea vaviloviae</name>
    <dbReference type="NCBI Taxonomy" id="1526658"/>
    <lineage>
        <taxon>Bacteria</taxon>
        <taxon>Pseudomonadati</taxon>
        <taxon>Pseudomonadota</taxon>
        <taxon>Alphaproteobacteria</taxon>
        <taxon>Hyphomicrobiales</taxon>
        <taxon>Boseaceae</taxon>
        <taxon>Bosea</taxon>
    </lineage>
</organism>
<sequence>MEASPALILSVAFIGLMVIGVPISHATGLAAIAALLTIMPPMPAMAVSAQRIATGLDSFALLAIPFFFMAGSIMNRGGIARRLIDCAKVFVGWMPGALAQITILANMMFGTVSGSAVAAASAIGGTMQPIKDKAGYDRAFSAAVNISSCPTGLLIPPSGAFIVYSLVSGGTSIAALFLAGYIPGILMGVSVMIPVWFMAKKRGYLPMPPLPWRDKFAAILAALPSLGLIALVIGGIIGGIFTATEGSAIAVVYSLALAGIYRELKFDDLYRIIVDTIEATAVVSLMIGTSLAMAYVMSLASIPQLIGDWITAISDNKYVALMLVNIVLLLMGTFLDLTPGILIFTPIFLPVLTQLGVDPVHFGVILVFNMCLGIISPPTGSALFIGCAIAKVSIEQVTRPLIPMFLSSTVALLLVTYVPALSLWLPTVFGFIK</sequence>
<feature type="transmembrane region" description="Helical" evidence="7">
    <location>
        <begin position="144"/>
        <end position="167"/>
    </location>
</feature>
<dbReference type="Proteomes" id="UP000037822">
    <property type="component" value="Unassembled WGS sequence"/>
</dbReference>
<evidence type="ECO:0000259" key="8">
    <source>
        <dbReference type="Pfam" id="PF06808"/>
    </source>
</evidence>
<dbReference type="PATRIC" id="fig|1526658.3.peg.4961"/>
<keyword evidence="5 7" id="KW-1133">Transmembrane helix</keyword>
<dbReference type="GO" id="GO:0022857">
    <property type="term" value="F:transmembrane transporter activity"/>
    <property type="evidence" value="ECO:0007669"/>
    <property type="project" value="UniProtKB-UniRule"/>
</dbReference>
<dbReference type="OrthoDB" id="7374726at2"/>
<feature type="transmembrane region" description="Helical" evidence="7">
    <location>
        <begin position="318"/>
        <end position="335"/>
    </location>
</feature>
<evidence type="ECO:0000256" key="3">
    <source>
        <dbReference type="ARBA" id="ARBA00022519"/>
    </source>
</evidence>
<evidence type="ECO:0000313" key="10">
    <source>
        <dbReference type="Proteomes" id="UP000037822"/>
    </source>
</evidence>
<keyword evidence="6 7" id="KW-0472">Membrane</keyword>
<gene>
    <name evidence="9" type="ORF">AE618_23715</name>
</gene>
<evidence type="ECO:0000313" key="9">
    <source>
        <dbReference type="EMBL" id="KPH75903.1"/>
    </source>
</evidence>
<feature type="transmembrane region" description="Helical" evidence="7">
    <location>
        <begin position="218"/>
        <end position="241"/>
    </location>
</feature>
<feature type="transmembrane region" description="Helical" evidence="7">
    <location>
        <begin position="276"/>
        <end position="298"/>
    </location>
</feature>
<proteinExistence type="inferred from homology"/>
<evidence type="ECO:0000256" key="5">
    <source>
        <dbReference type="ARBA" id="ARBA00022989"/>
    </source>
</evidence>
<keyword evidence="3 7" id="KW-0997">Cell inner membrane</keyword>
<name>A0A0N1EZ38_9HYPH</name>
<dbReference type="Pfam" id="PF06808">
    <property type="entry name" value="DctM"/>
    <property type="match status" value="1"/>
</dbReference>
<comment type="subcellular location">
    <subcellularLocation>
        <location evidence="1 7">Cell inner membrane</location>
        <topology evidence="1 7">Multi-pass membrane protein</topology>
    </subcellularLocation>
</comment>
<protein>
    <recommendedName>
        <fullName evidence="7">TRAP transporter large permease protein</fullName>
    </recommendedName>
</protein>
<feature type="domain" description="TRAP C4-dicarboxylate transport system permease DctM subunit" evidence="8">
    <location>
        <begin position="11"/>
        <end position="421"/>
    </location>
</feature>
<feature type="transmembrane region" description="Helical" evidence="7">
    <location>
        <begin position="59"/>
        <end position="77"/>
    </location>
</feature>
<comment type="subunit">
    <text evidence="7">The complex comprises the extracytoplasmic solute receptor protein and the two transmembrane proteins.</text>
</comment>
<dbReference type="PANTHER" id="PTHR33362">
    <property type="entry name" value="SIALIC ACID TRAP TRANSPORTER PERMEASE PROTEIN SIAT-RELATED"/>
    <property type="match status" value="1"/>
</dbReference>
<keyword evidence="7" id="KW-0813">Transport</keyword>
<evidence type="ECO:0000256" key="4">
    <source>
        <dbReference type="ARBA" id="ARBA00022692"/>
    </source>
</evidence>
<feature type="transmembrane region" description="Helical" evidence="7">
    <location>
        <begin position="401"/>
        <end position="425"/>
    </location>
</feature>
<dbReference type="PANTHER" id="PTHR33362:SF2">
    <property type="entry name" value="TRAP TRANSPORTER LARGE PERMEASE PROTEIN"/>
    <property type="match status" value="1"/>
</dbReference>
<dbReference type="EMBL" id="LGSZ01000074">
    <property type="protein sequence ID" value="KPH75903.1"/>
    <property type="molecule type" value="Genomic_DNA"/>
</dbReference>
<keyword evidence="2" id="KW-1003">Cell membrane</keyword>
<evidence type="ECO:0000256" key="2">
    <source>
        <dbReference type="ARBA" id="ARBA00022475"/>
    </source>
</evidence>
<dbReference type="GO" id="GO:0005886">
    <property type="term" value="C:plasma membrane"/>
    <property type="evidence" value="ECO:0007669"/>
    <property type="project" value="UniProtKB-SubCell"/>
</dbReference>
<comment type="caution">
    <text evidence="9">The sequence shown here is derived from an EMBL/GenBank/DDBJ whole genome shotgun (WGS) entry which is preliminary data.</text>
</comment>
<dbReference type="RefSeq" id="WP_054211536.1">
    <property type="nucleotide sequence ID" value="NZ_LGSZ01000074.1"/>
</dbReference>
<reference evidence="9 10" key="1">
    <citation type="submission" date="2015-07" db="EMBL/GenBank/DDBJ databases">
        <title>Whole genome sequencing of Bosea vaviloviae isolated from cave pool.</title>
        <authorList>
            <person name="Tan N.E.H."/>
            <person name="Lee Y.P."/>
            <person name="Gan H.M."/>
            <person name="Barton H."/>
            <person name="Savka M.A."/>
        </authorList>
    </citation>
    <scope>NUCLEOTIDE SEQUENCE [LARGE SCALE GENOMIC DNA]</scope>
    <source>
        <strain evidence="9 10">SD260</strain>
    </source>
</reference>
<evidence type="ECO:0000256" key="7">
    <source>
        <dbReference type="RuleBase" id="RU369079"/>
    </source>
</evidence>
<feature type="transmembrane region" description="Helical" evidence="7">
    <location>
        <begin position="97"/>
        <end position="123"/>
    </location>
</feature>
<accession>A0A0N1EZ38</accession>
<feature type="transmembrane region" description="Helical" evidence="7">
    <location>
        <begin position="247"/>
        <end position="264"/>
    </location>
</feature>
<evidence type="ECO:0000256" key="6">
    <source>
        <dbReference type="ARBA" id="ARBA00023136"/>
    </source>
</evidence>
<dbReference type="InterPro" id="IPR004681">
    <property type="entry name" value="TRAP_DctM"/>
</dbReference>
<dbReference type="AlphaFoldDB" id="A0A0N1EZ38"/>
<comment type="similarity">
    <text evidence="7">Belongs to the TRAP transporter large permease family.</text>
</comment>